<dbReference type="Proteomes" id="UP000789901">
    <property type="component" value="Unassembled WGS sequence"/>
</dbReference>
<keyword evidence="2" id="KW-1185">Reference proteome</keyword>
<sequence length="39" mass="4711">MNPNIEIDEYICGHIWSQQKNLEEWISENKDAKEISEEF</sequence>
<organism evidence="1 2">
    <name type="scientific">Gigaspora margarita</name>
    <dbReference type="NCBI Taxonomy" id="4874"/>
    <lineage>
        <taxon>Eukaryota</taxon>
        <taxon>Fungi</taxon>
        <taxon>Fungi incertae sedis</taxon>
        <taxon>Mucoromycota</taxon>
        <taxon>Glomeromycotina</taxon>
        <taxon>Glomeromycetes</taxon>
        <taxon>Diversisporales</taxon>
        <taxon>Gigasporaceae</taxon>
        <taxon>Gigaspora</taxon>
    </lineage>
</organism>
<evidence type="ECO:0000313" key="2">
    <source>
        <dbReference type="Proteomes" id="UP000789901"/>
    </source>
</evidence>
<dbReference type="EMBL" id="CAJVQB010000299">
    <property type="protein sequence ID" value="CAG8480703.1"/>
    <property type="molecule type" value="Genomic_DNA"/>
</dbReference>
<accession>A0ABM8VYR4</accession>
<proteinExistence type="predicted"/>
<gene>
    <name evidence="1" type="ORF">GMARGA_LOCUS1225</name>
</gene>
<name>A0ABM8VYR4_GIGMA</name>
<protein>
    <submittedName>
        <fullName evidence="1">24789_t:CDS:1</fullName>
    </submittedName>
</protein>
<comment type="caution">
    <text evidence="1">The sequence shown here is derived from an EMBL/GenBank/DDBJ whole genome shotgun (WGS) entry which is preliminary data.</text>
</comment>
<reference evidence="1 2" key="1">
    <citation type="submission" date="2021-06" db="EMBL/GenBank/DDBJ databases">
        <authorList>
            <person name="Kallberg Y."/>
            <person name="Tangrot J."/>
            <person name="Rosling A."/>
        </authorList>
    </citation>
    <scope>NUCLEOTIDE SEQUENCE [LARGE SCALE GENOMIC DNA]</scope>
    <source>
        <strain evidence="1 2">120-4 pot B 10/14</strain>
    </source>
</reference>
<evidence type="ECO:0000313" key="1">
    <source>
        <dbReference type="EMBL" id="CAG8480703.1"/>
    </source>
</evidence>